<reference evidence="1 2" key="1">
    <citation type="journal article" date="2016" name="Int. J. Syst. Evol. Microbiol.">
        <title>Description of Comamonas sediminis sp. nov., isolated from lagoon sediments.</title>
        <authorList>
            <person name="Subhash Y."/>
            <person name="Bang J.J."/>
            <person name="You T.H."/>
            <person name="Lee S.S."/>
        </authorList>
    </citation>
    <scope>NUCLEOTIDE SEQUENCE [LARGE SCALE GENOMIC DNA]</scope>
    <source>
        <strain evidence="1 2">JCM 31169</strain>
    </source>
</reference>
<accession>A0ABV4B0D4</accession>
<organism evidence="1 2">
    <name type="scientific">Comamonas sediminis</name>
    <dbReference type="NCBI Taxonomy" id="1783360"/>
    <lineage>
        <taxon>Bacteria</taxon>
        <taxon>Pseudomonadati</taxon>
        <taxon>Pseudomonadota</taxon>
        <taxon>Betaproteobacteria</taxon>
        <taxon>Burkholderiales</taxon>
        <taxon>Comamonadaceae</taxon>
        <taxon>Comamonas</taxon>
    </lineage>
</organism>
<keyword evidence="2" id="KW-1185">Reference proteome</keyword>
<evidence type="ECO:0000313" key="1">
    <source>
        <dbReference type="EMBL" id="MEY2250378.1"/>
    </source>
</evidence>
<dbReference type="RefSeq" id="WP_369459225.1">
    <property type="nucleotide sequence ID" value="NZ_JBGBDC010000002.1"/>
</dbReference>
<comment type="caution">
    <text evidence="1">The sequence shown here is derived from an EMBL/GenBank/DDBJ whole genome shotgun (WGS) entry which is preliminary data.</text>
</comment>
<protein>
    <submittedName>
        <fullName evidence="1">Uncharacterized protein</fullName>
    </submittedName>
</protein>
<dbReference type="Proteomes" id="UP001562178">
    <property type="component" value="Unassembled WGS sequence"/>
</dbReference>
<evidence type="ECO:0000313" key="2">
    <source>
        <dbReference type="Proteomes" id="UP001562178"/>
    </source>
</evidence>
<dbReference type="EMBL" id="JBGBDC010000002">
    <property type="protein sequence ID" value="MEY2250378.1"/>
    <property type="molecule type" value="Genomic_DNA"/>
</dbReference>
<proteinExistence type="predicted"/>
<gene>
    <name evidence="1" type="ORF">AB7A72_05140</name>
</gene>
<sequence length="77" mass="8434">MAKQKGVLAADRLTKFSSEQVKLFKVAYLSGAQDALEVSGASQELRNKRTVESLFRALNHAVDKFESEGVDLLPSHA</sequence>
<name>A0ABV4B0D4_9BURK</name>